<organism evidence="2 3">
    <name type="scientific">Lutispora saccharofermentans</name>
    <dbReference type="NCBI Taxonomy" id="3024236"/>
    <lineage>
        <taxon>Bacteria</taxon>
        <taxon>Bacillati</taxon>
        <taxon>Bacillota</taxon>
        <taxon>Clostridia</taxon>
        <taxon>Lutisporales</taxon>
        <taxon>Lutisporaceae</taxon>
        <taxon>Lutispora</taxon>
    </lineage>
</organism>
<feature type="transmembrane region" description="Helical" evidence="1">
    <location>
        <begin position="72"/>
        <end position="95"/>
    </location>
</feature>
<evidence type="ECO:0000256" key="1">
    <source>
        <dbReference type="SAM" id="Phobius"/>
    </source>
</evidence>
<keyword evidence="1" id="KW-0472">Membrane</keyword>
<feature type="transmembrane region" description="Helical" evidence="1">
    <location>
        <begin position="12"/>
        <end position="29"/>
    </location>
</feature>
<comment type="caution">
    <text evidence="2">The sequence shown here is derived from an EMBL/GenBank/DDBJ whole genome shotgun (WGS) entry which is preliminary data.</text>
</comment>
<evidence type="ECO:0000313" key="2">
    <source>
        <dbReference type="EMBL" id="MCQ1528278.1"/>
    </source>
</evidence>
<reference evidence="2 3" key="1">
    <citation type="submission" date="2021-10" db="EMBL/GenBank/DDBJ databases">
        <title>Lutispora strain m25 sp. nov., a thermophilic, non-spore-forming bacterium isolated from a lab-scale methanogenic bioreactor digesting anaerobic sludge.</title>
        <authorList>
            <person name="El Houari A."/>
            <person name="Mcdonald J."/>
        </authorList>
    </citation>
    <scope>NUCLEOTIDE SEQUENCE [LARGE SCALE GENOMIC DNA]</scope>
    <source>
        <strain evidence="3">m25</strain>
    </source>
</reference>
<keyword evidence="1" id="KW-0812">Transmembrane</keyword>
<gene>
    <name evidence="2" type="ORF">LJD61_01770</name>
</gene>
<dbReference type="EMBL" id="JAJEKE010000001">
    <property type="protein sequence ID" value="MCQ1528278.1"/>
    <property type="molecule type" value="Genomic_DNA"/>
</dbReference>
<dbReference type="Proteomes" id="UP001651880">
    <property type="component" value="Unassembled WGS sequence"/>
</dbReference>
<protein>
    <submittedName>
        <fullName evidence="2">YggT family protein</fullName>
    </submittedName>
</protein>
<sequence>MPLWFLKTRHAIYYILSVIEVLLAFRFIFKLLGANPRNGFVSFIYSIAGIFMAPFSGIFYSSTTNGLAAKSVFEPATLIGMAVYAVLAWGLVGLIRLKASEKGY</sequence>
<proteinExistence type="predicted"/>
<accession>A0ABT1NAK5</accession>
<keyword evidence="3" id="KW-1185">Reference proteome</keyword>
<keyword evidence="1" id="KW-1133">Transmembrane helix</keyword>
<feature type="transmembrane region" description="Helical" evidence="1">
    <location>
        <begin position="41"/>
        <end position="60"/>
    </location>
</feature>
<name>A0ABT1NAK5_9FIRM</name>
<evidence type="ECO:0000313" key="3">
    <source>
        <dbReference type="Proteomes" id="UP001651880"/>
    </source>
</evidence>